<reference evidence="1" key="3">
    <citation type="submission" date="2025-09" db="UniProtKB">
        <authorList>
            <consortium name="Ensembl"/>
        </authorList>
    </citation>
    <scope>IDENTIFICATION</scope>
    <source>
        <strain evidence="1">Thorbecke</strain>
    </source>
</reference>
<dbReference type="EMBL" id="AAGW02035895">
    <property type="status" value="NOT_ANNOTATED_CDS"/>
    <property type="molecule type" value="Genomic_DNA"/>
</dbReference>
<dbReference type="InParanoid" id="A0A5F9CLZ2"/>
<dbReference type="Proteomes" id="UP000001811">
    <property type="component" value="Chromosome 10"/>
</dbReference>
<evidence type="ECO:0000313" key="1">
    <source>
        <dbReference type="Ensembl" id="ENSOCUP00000034643.1"/>
    </source>
</evidence>
<dbReference type="SMR" id="A0A5F9CLZ2"/>
<protein>
    <submittedName>
        <fullName evidence="1">Uncharacterized protein</fullName>
    </submittedName>
</protein>
<keyword evidence="2" id="KW-1185">Reference proteome</keyword>
<organism evidence="1 2">
    <name type="scientific">Oryctolagus cuniculus</name>
    <name type="common">Rabbit</name>
    <dbReference type="NCBI Taxonomy" id="9986"/>
    <lineage>
        <taxon>Eukaryota</taxon>
        <taxon>Metazoa</taxon>
        <taxon>Chordata</taxon>
        <taxon>Craniata</taxon>
        <taxon>Vertebrata</taxon>
        <taxon>Euteleostomi</taxon>
        <taxon>Mammalia</taxon>
        <taxon>Eutheria</taxon>
        <taxon>Euarchontoglires</taxon>
        <taxon>Glires</taxon>
        <taxon>Lagomorpha</taxon>
        <taxon>Leporidae</taxon>
        <taxon>Oryctolagus</taxon>
    </lineage>
</organism>
<dbReference type="AlphaFoldDB" id="A0A5F9CLZ2"/>
<proteinExistence type="predicted"/>
<evidence type="ECO:0000313" key="2">
    <source>
        <dbReference type="Proteomes" id="UP000001811"/>
    </source>
</evidence>
<reference evidence="1" key="2">
    <citation type="submission" date="2025-08" db="UniProtKB">
        <authorList>
            <consortium name="Ensembl"/>
        </authorList>
    </citation>
    <scope>IDENTIFICATION</scope>
    <source>
        <strain evidence="1">Thorbecke</strain>
    </source>
</reference>
<dbReference type="Bgee" id="ENSOCUG00000036408">
    <property type="expression patterns" value="Expressed in blood and 11 other cell types or tissues"/>
</dbReference>
<dbReference type="STRING" id="9986.ENSOCUP00000034643"/>
<dbReference type="Ensembl" id="ENSOCUT00000036336.1">
    <property type="protein sequence ID" value="ENSOCUP00000034643.1"/>
    <property type="gene ID" value="ENSOCUG00000036408.1"/>
</dbReference>
<name>A0A5F9CLZ2_RABIT</name>
<sequence length="81" mass="9304">VQGSTRRMSSVTDSHGWAFLQLPMTHCVQEERDLEHLQKPGYNVHYCSAPTDMQKDFIINSVLKKYYARLHCGDRHRGAVG</sequence>
<accession>A0A5F9CLZ2</accession>
<reference evidence="1 2" key="1">
    <citation type="journal article" date="2011" name="Nature">
        <title>A high-resolution map of human evolutionary constraint using 29 mammals.</title>
        <authorList>
            <person name="Lindblad-Toh K."/>
            <person name="Garber M."/>
            <person name="Zuk O."/>
            <person name="Lin M.F."/>
            <person name="Parker B.J."/>
            <person name="Washietl S."/>
            <person name="Kheradpour P."/>
            <person name="Ernst J."/>
            <person name="Jordan G."/>
            <person name="Mauceli E."/>
            <person name="Ward L.D."/>
            <person name="Lowe C.B."/>
            <person name="Holloway A.K."/>
            <person name="Clamp M."/>
            <person name="Gnerre S."/>
            <person name="Alfoldi J."/>
            <person name="Beal K."/>
            <person name="Chang J."/>
            <person name="Clawson H."/>
            <person name="Cuff J."/>
            <person name="Di Palma F."/>
            <person name="Fitzgerald S."/>
            <person name="Flicek P."/>
            <person name="Guttman M."/>
            <person name="Hubisz M.J."/>
            <person name="Jaffe D.B."/>
            <person name="Jungreis I."/>
            <person name="Kent W.J."/>
            <person name="Kostka D."/>
            <person name="Lara M."/>
            <person name="Martins A.L."/>
            <person name="Massingham T."/>
            <person name="Moltke I."/>
            <person name="Raney B.J."/>
            <person name="Rasmussen M.D."/>
            <person name="Robinson J."/>
            <person name="Stark A."/>
            <person name="Vilella A.J."/>
            <person name="Wen J."/>
            <person name="Xie X."/>
            <person name="Zody M.C."/>
            <person name="Baldwin J."/>
            <person name="Bloom T."/>
            <person name="Chin C.W."/>
            <person name="Heiman D."/>
            <person name="Nicol R."/>
            <person name="Nusbaum C."/>
            <person name="Young S."/>
            <person name="Wilkinson J."/>
            <person name="Worley K.C."/>
            <person name="Kovar C.L."/>
            <person name="Muzny D.M."/>
            <person name="Gibbs R.A."/>
            <person name="Cree A."/>
            <person name="Dihn H.H."/>
            <person name="Fowler G."/>
            <person name="Jhangiani S."/>
            <person name="Joshi V."/>
            <person name="Lee S."/>
            <person name="Lewis L.R."/>
            <person name="Nazareth L.V."/>
            <person name="Okwuonu G."/>
            <person name="Santibanez J."/>
            <person name="Warren W.C."/>
            <person name="Mardis E.R."/>
            <person name="Weinstock G.M."/>
            <person name="Wilson R.K."/>
            <person name="Delehaunty K."/>
            <person name="Dooling D."/>
            <person name="Fronik C."/>
            <person name="Fulton L."/>
            <person name="Fulton B."/>
            <person name="Graves T."/>
            <person name="Minx P."/>
            <person name="Sodergren E."/>
            <person name="Birney E."/>
            <person name="Margulies E.H."/>
            <person name="Herrero J."/>
            <person name="Green E.D."/>
            <person name="Haussler D."/>
            <person name="Siepel A."/>
            <person name="Goldman N."/>
            <person name="Pollard K.S."/>
            <person name="Pedersen J.S."/>
            <person name="Lander E.S."/>
            <person name="Kellis M."/>
        </authorList>
    </citation>
    <scope>NUCLEOTIDE SEQUENCE [LARGE SCALE GENOMIC DNA]</scope>
    <source>
        <strain evidence="1 2">Thorbecke inbred</strain>
    </source>
</reference>